<dbReference type="AlphaFoldDB" id="A0A2S2C2G9"/>
<dbReference type="Gene3D" id="3.40.50.300">
    <property type="entry name" value="P-loop containing nucleotide triphosphate hydrolases"/>
    <property type="match status" value="1"/>
</dbReference>
<proteinExistence type="predicted"/>
<keyword evidence="2" id="KW-1185">Reference proteome</keyword>
<protein>
    <recommendedName>
        <fullName evidence="3">Thymidylate kinase</fullName>
    </recommendedName>
</protein>
<name>A0A2S2C2G9_9NOCA</name>
<sequence>MPRLEPPVVALVGIDGSGKSTVLSLIGDRVPTCVTLSSMRNHDVADAPLRDLSEALDRLRTKAHSLNSSRLVLATMFLQMCMFGPTERFFSGATSPAFVLADRHPVVDAAVHLPTFKKIIDSDEAHNSTPDLRTVLGPKDAKLVVRWLEAQGRRLGEAWSIDDLCEYLLSLTSIPDSVLLENLAVMLQTPLPQLIIWLDIDIDVATDRLAGRSGLREIHESRNHLTRIRARYQYVLNTLPPEVQVFPIAVDERSPDQVADSIMTAVTERQSHVLAGVSAE</sequence>
<dbReference type="KEGG" id="roz:CBI38_28925"/>
<dbReference type="InterPro" id="IPR027417">
    <property type="entry name" value="P-loop_NTPase"/>
</dbReference>
<dbReference type="SUPFAM" id="SSF52540">
    <property type="entry name" value="P-loop containing nucleoside triphosphate hydrolases"/>
    <property type="match status" value="1"/>
</dbReference>
<dbReference type="EMBL" id="CP021354">
    <property type="protein sequence ID" value="AWK74984.1"/>
    <property type="molecule type" value="Genomic_DNA"/>
</dbReference>
<evidence type="ECO:0000313" key="1">
    <source>
        <dbReference type="EMBL" id="AWK74984.1"/>
    </source>
</evidence>
<evidence type="ECO:0000313" key="2">
    <source>
        <dbReference type="Proteomes" id="UP000245711"/>
    </source>
</evidence>
<dbReference type="Proteomes" id="UP000245711">
    <property type="component" value="Chromosome"/>
</dbReference>
<evidence type="ECO:0008006" key="3">
    <source>
        <dbReference type="Google" id="ProtNLM"/>
    </source>
</evidence>
<accession>A0A2S2C2G9</accession>
<organism evidence="1 2">
    <name type="scientific">Rhodococcus oxybenzonivorans</name>
    <dbReference type="NCBI Taxonomy" id="1990687"/>
    <lineage>
        <taxon>Bacteria</taxon>
        <taxon>Bacillati</taxon>
        <taxon>Actinomycetota</taxon>
        <taxon>Actinomycetes</taxon>
        <taxon>Mycobacteriales</taxon>
        <taxon>Nocardiaceae</taxon>
        <taxon>Rhodococcus</taxon>
    </lineage>
</organism>
<reference evidence="1 2" key="1">
    <citation type="submission" date="2017-05" db="EMBL/GenBank/DDBJ databases">
        <title>Isolation of Rhodococcus sp. S2-17 biodegrading of BP-3.</title>
        <authorList>
            <person name="Lee Y."/>
            <person name="Kim K.H."/>
            <person name="Chun B.H."/>
            <person name="Jung H.S."/>
            <person name="Jeon C.O."/>
        </authorList>
    </citation>
    <scope>NUCLEOTIDE SEQUENCE [LARGE SCALE GENOMIC DNA]</scope>
    <source>
        <strain evidence="1 2">S2-17</strain>
    </source>
</reference>
<gene>
    <name evidence="1" type="ORF">CBI38_28925</name>
</gene>